<proteinExistence type="inferred from homology"/>
<dbReference type="PANTHER" id="PTHR32303">
    <property type="entry name" value="QUINOPROTEIN ALCOHOL DEHYDROGENASE (CYTOCHROME C)"/>
    <property type="match status" value="1"/>
</dbReference>
<dbReference type="CDD" id="cd00110">
    <property type="entry name" value="LamG"/>
    <property type="match status" value="1"/>
</dbReference>
<dbReference type="Gene3D" id="2.60.120.200">
    <property type="match status" value="1"/>
</dbReference>
<dbReference type="SUPFAM" id="SSF52317">
    <property type="entry name" value="Class I glutamine amidotransferase-like"/>
    <property type="match status" value="2"/>
</dbReference>
<dbReference type="InterPro" id="IPR013320">
    <property type="entry name" value="ConA-like_dom_sf"/>
</dbReference>
<dbReference type="RefSeq" id="WP_184202433.1">
    <property type="nucleotide sequence ID" value="NZ_JACHGW010000004.1"/>
</dbReference>
<gene>
    <name evidence="6" type="ORF">HNQ39_004619</name>
</gene>
<evidence type="ECO:0000259" key="5">
    <source>
        <dbReference type="Pfam" id="PF06283"/>
    </source>
</evidence>
<dbReference type="CDD" id="cd10280">
    <property type="entry name" value="PQQ_mGDH"/>
    <property type="match status" value="1"/>
</dbReference>
<dbReference type="InterPro" id="IPR018391">
    <property type="entry name" value="PQQ_b-propeller_rpt"/>
</dbReference>
<comment type="cofactor">
    <cofactor evidence="1">
        <name>pyrroloquinoline quinone</name>
        <dbReference type="ChEBI" id="CHEBI:58442"/>
    </cofactor>
</comment>
<feature type="domain" description="ThuA-like" evidence="5">
    <location>
        <begin position="49"/>
        <end position="227"/>
    </location>
</feature>
<keyword evidence="6" id="KW-0808">Transferase</keyword>
<dbReference type="GO" id="GO:0048038">
    <property type="term" value="F:quinone binding"/>
    <property type="evidence" value="ECO:0007669"/>
    <property type="project" value="InterPro"/>
</dbReference>
<reference evidence="6 7" key="1">
    <citation type="submission" date="2020-08" db="EMBL/GenBank/DDBJ databases">
        <title>Genomic Encyclopedia of Type Strains, Phase IV (KMG-IV): sequencing the most valuable type-strain genomes for metagenomic binning, comparative biology and taxonomic classification.</title>
        <authorList>
            <person name="Goeker M."/>
        </authorList>
    </citation>
    <scope>NUCLEOTIDE SEQUENCE [LARGE SCALE GENOMIC DNA]</scope>
    <source>
        <strain evidence="6 7">DSM 23562</strain>
    </source>
</reference>
<dbReference type="AlphaFoldDB" id="A0A7W9SVK3"/>
<name>A0A7W9SVK3_ARMRO</name>
<feature type="domain" description="ThuA-like" evidence="5">
    <location>
        <begin position="244"/>
        <end position="453"/>
    </location>
</feature>
<sequence>MTKIVFLAGTKSHGPGDHEYEKGMRLFAKALAPFAHTEVHLYGWPDDETTLRDADCIVLYADGSDHNERDHPLLIGNRMAVLEQQMKRGCGLVTLHYATFCPLVHSQKYLAWVGGHFDYESGPGANHWASAIQHFESTPSFIAHPITAGVVPFTVKEEWYYRMRLNPKTVQPLVQVTPPGEKQPETVAWCVSRPDGGRGFACTGGHLHQNWALPGYQRLIAQGILWAAKAQGTPAFVPLDDPLRVQILTGKHHPAHNWQQTTPALQEILGTDTRVQTTVCENPEALELARTDVLVLNYCNWESPSLSPAKRTQLLEFVRRGGGLVLVHFANGAWRDWPEYFGGLARRVWVDGKANHDAYGPFTVTVAQPTHRLTAGLPTSFPTTDELYCSQVGELAVEPLLTARSKVTGKDEPLAYVYSEGKGRIFQTLLGHDAGALRTPAHAELIRRAVAWVGGREVLATPLAPAGRGDIPPSDGGRGGAYEAKGDARWQEPPLTISCRARLFSKSGFNILIASSHKDSPRHWELYTEAGTGKLAVYLPGAAPTNVVADTDLCDGKWHAVRFEYLPGSATLFVDEKRVVEVPLGMAHVTAAVGPLWIGCYPPQGLGCDGQLEDIQIASRGKVLARFTLKGNEGLKRVDGRTNTSDAAPWKLELTGKWPKVEKKTSMDWRESGNDAGRMRHAKLTQVNKKTVKGLKPAWEFRTGDAAAGTTIECTPIVVEGVMYLTTVKLRIVALEAATGKPIWVYDPKSSGVHRGLTYWSDGKVARILAALPTGQLLSLDARTGMPDPAFGKNGIVQLRDGYTRDLSKLNYGCTSALALFENTVIVPIINSEGQPGAPGDIRAFDVRTGKEVWRFHTVPEPGEFGNDTWAKDSWRERSGTNAWSGYTVDTKNAIVFASTGSAASDFYGADRHGQNLFANCLIALDARTGKRLWHFQTVHHDLWDHDNPCPPTLCTVKGKECVALPTKTGFVYVFERKTGKSLFPIVEKPVPPSDIPGEIAWPTQPMPLAPPPLTPQVITDADLTVPTNGRRYGTWRLPPSLEGTICTPGFHGGANWSGASFDPATGYLFVNTNNVPSVVQLKANGNGGYDFMGYNWLRDKDGRPGVKPPWGSLTAVDLTKGTFAWRIPLGHYPDLADKTTGTENFGGSIVTEGGLVFIASTRDEHLRAFDKDTGKLLWEHKLPAGGYACPATYSVNGKQFIVIAAGGGGKLGTKSGDSYVAFAL</sequence>
<evidence type="ECO:0000259" key="4">
    <source>
        <dbReference type="Pfam" id="PF01011"/>
    </source>
</evidence>
<evidence type="ECO:0000256" key="2">
    <source>
        <dbReference type="ARBA" id="ARBA00008156"/>
    </source>
</evidence>
<dbReference type="InterPro" id="IPR001791">
    <property type="entry name" value="Laminin_G"/>
</dbReference>
<dbReference type="GO" id="GO:0016740">
    <property type="term" value="F:transferase activity"/>
    <property type="evidence" value="ECO:0007669"/>
    <property type="project" value="UniProtKB-KW"/>
</dbReference>
<dbReference type="InterPro" id="IPR029062">
    <property type="entry name" value="Class_I_gatase-like"/>
</dbReference>
<protein>
    <submittedName>
        <fullName evidence="6">Glucose dehydrogenase/type 1 glutamine amidotransferase</fullName>
    </submittedName>
</protein>
<dbReference type="InterPro" id="IPR002372">
    <property type="entry name" value="PQQ_rpt_dom"/>
</dbReference>
<dbReference type="Gene3D" id="3.40.50.880">
    <property type="match status" value="2"/>
</dbReference>
<comment type="caution">
    <text evidence="6">The sequence shown here is derived from an EMBL/GenBank/DDBJ whole genome shotgun (WGS) entry which is preliminary data.</text>
</comment>
<dbReference type="Proteomes" id="UP000520814">
    <property type="component" value="Unassembled WGS sequence"/>
</dbReference>
<dbReference type="Gene3D" id="2.140.10.10">
    <property type="entry name" value="Quinoprotein alcohol dehydrogenase-like superfamily"/>
    <property type="match status" value="1"/>
</dbReference>
<dbReference type="InterPro" id="IPR017511">
    <property type="entry name" value="PQQ_mDH"/>
</dbReference>
<dbReference type="SUPFAM" id="SSF50998">
    <property type="entry name" value="Quinoprotein alcohol dehydrogenase-like"/>
    <property type="match status" value="1"/>
</dbReference>
<dbReference type="SUPFAM" id="SSF49899">
    <property type="entry name" value="Concanavalin A-like lectins/glucanases"/>
    <property type="match status" value="1"/>
</dbReference>
<feature type="domain" description="Pyrrolo-quinoline quinone repeat" evidence="4">
    <location>
        <begin position="669"/>
        <end position="1202"/>
    </location>
</feature>
<dbReference type="InterPro" id="IPR011047">
    <property type="entry name" value="Quinoprotein_ADH-like_sf"/>
</dbReference>
<evidence type="ECO:0000313" key="6">
    <source>
        <dbReference type="EMBL" id="MBB6052798.1"/>
    </source>
</evidence>
<keyword evidence="6" id="KW-0315">Glutamine amidotransferase</keyword>
<keyword evidence="3" id="KW-0560">Oxidoreductase</keyword>
<accession>A0A7W9SVK3</accession>
<dbReference type="Pfam" id="PF01011">
    <property type="entry name" value="PQQ"/>
    <property type="match status" value="1"/>
</dbReference>
<organism evidence="6 7">
    <name type="scientific">Armatimonas rosea</name>
    <dbReference type="NCBI Taxonomy" id="685828"/>
    <lineage>
        <taxon>Bacteria</taxon>
        <taxon>Bacillati</taxon>
        <taxon>Armatimonadota</taxon>
        <taxon>Armatimonadia</taxon>
        <taxon>Armatimonadales</taxon>
        <taxon>Armatimonadaceae</taxon>
        <taxon>Armatimonas</taxon>
    </lineage>
</organism>
<comment type="similarity">
    <text evidence="2">Belongs to the bacterial PQQ dehydrogenase family.</text>
</comment>
<dbReference type="GO" id="GO:0016020">
    <property type="term" value="C:membrane"/>
    <property type="evidence" value="ECO:0007669"/>
    <property type="project" value="InterPro"/>
</dbReference>
<evidence type="ECO:0000313" key="7">
    <source>
        <dbReference type="Proteomes" id="UP000520814"/>
    </source>
</evidence>
<dbReference type="SMART" id="SM00564">
    <property type="entry name" value="PQQ"/>
    <property type="match status" value="4"/>
</dbReference>
<dbReference type="Pfam" id="PF13385">
    <property type="entry name" value="Laminin_G_3"/>
    <property type="match status" value="1"/>
</dbReference>
<dbReference type="EMBL" id="JACHGW010000004">
    <property type="protein sequence ID" value="MBB6052798.1"/>
    <property type="molecule type" value="Genomic_DNA"/>
</dbReference>
<dbReference type="Pfam" id="PF06283">
    <property type="entry name" value="ThuA"/>
    <property type="match status" value="2"/>
</dbReference>
<dbReference type="PANTHER" id="PTHR32303:SF4">
    <property type="entry name" value="QUINOPROTEIN GLUCOSE DEHYDROGENASE"/>
    <property type="match status" value="1"/>
</dbReference>
<evidence type="ECO:0000256" key="1">
    <source>
        <dbReference type="ARBA" id="ARBA00001931"/>
    </source>
</evidence>
<evidence type="ECO:0000256" key="3">
    <source>
        <dbReference type="ARBA" id="ARBA00023002"/>
    </source>
</evidence>
<dbReference type="GO" id="GO:0016614">
    <property type="term" value="F:oxidoreductase activity, acting on CH-OH group of donors"/>
    <property type="evidence" value="ECO:0007669"/>
    <property type="project" value="InterPro"/>
</dbReference>
<keyword evidence="7" id="KW-1185">Reference proteome</keyword>
<dbReference type="InterPro" id="IPR029010">
    <property type="entry name" value="ThuA-like"/>
</dbReference>